<dbReference type="SMART" id="SM00530">
    <property type="entry name" value="HTH_XRE"/>
    <property type="match status" value="1"/>
</dbReference>
<dbReference type="EMBL" id="FOVE01000021">
    <property type="protein sequence ID" value="SFN90626.1"/>
    <property type="molecule type" value="Genomic_DNA"/>
</dbReference>
<evidence type="ECO:0000313" key="3">
    <source>
        <dbReference type="Proteomes" id="UP000242869"/>
    </source>
</evidence>
<dbReference type="InterPro" id="IPR001387">
    <property type="entry name" value="Cro/C1-type_HTH"/>
</dbReference>
<dbReference type="CDD" id="cd00093">
    <property type="entry name" value="HTH_XRE"/>
    <property type="match status" value="1"/>
</dbReference>
<proteinExistence type="predicted"/>
<dbReference type="RefSeq" id="WP_091197141.1">
    <property type="nucleotide sequence ID" value="NZ_FOVE01000021.1"/>
</dbReference>
<dbReference type="GO" id="GO:0003677">
    <property type="term" value="F:DNA binding"/>
    <property type="evidence" value="ECO:0007669"/>
    <property type="project" value="InterPro"/>
</dbReference>
<organism evidence="2 3">
    <name type="scientific">Formivibrio citricus</name>
    <dbReference type="NCBI Taxonomy" id="83765"/>
    <lineage>
        <taxon>Bacteria</taxon>
        <taxon>Pseudomonadati</taxon>
        <taxon>Pseudomonadota</taxon>
        <taxon>Betaproteobacteria</taxon>
        <taxon>Neisseriales</taxon>
        <taxon>Chitinibacteraceae</taxon>
        <taxon>Formivibrio</taxon>
    </lineage>
</organism>
<accession>A0A1I5CUS7</accession>
<dbReference type="Pfam" id="PF13560">
    <property type="entry name" value="HTH_31"/>
    <property type="match status" value="1"/>
</dbReference>
<keyword evidence="3" id="KW-1185">Reference proteome</keyword>
<dbReference type="Proteomes" id="UP000242869">
    <property type="component" value="Unassembled WGS sequence"/>
</dbReference>
<dbReference type="SUPFAM" id="SSF47413">
    <property type="entry name" value="lambda repressor-like DNA-binding domains"/>
    <property type="match status" value="1"/>
</dbReference>
<dbReference type="OrthoDB" id="9035001at2"/>
<dbReference type="Gene3D" id="1.10.260.40">
    <property type="entry name" value="lambda repressor-like DNA-binding domains"/>
    <property type="match status" value="1"/>
</dbReference>
<gene>
    <name evidence="2" type="ORF">SAMN05660284_02493</name>
</gene>
<name>A0A1I5CUS7_9NEIS</name>
<reference evidence="3" key="1">
    <citation type="submission" date="2016-10" db="EMBL/GenBank/DDBJ databases">
        <authorList>
            <person name="Varghese N."/>
            <person name="Submissions S."/>
        </authorList>
    </citation>
    <scope>NUCLEOTIDE SEQUENCE [LARGE SCALE GENOMIC DNA]</scope>
    <source>
        <strain evidence="3">DSM 6150</strain>
    </source>
</reference>
<protein>
    <submittedName>
        <fullName evidence="2">Helix-turn-helix domain-containing protein</fullName>
    </submittedName>
</protein>
<dbReference type="AlphaFoldDB" id="A0A1I5CUS7"/>
<evidence type="ECO:0000313" key="2">
    <source>
        <dbReference type="EMBL" id="SFN90626.1"/>
    </source>
</evidence>
<evidence type="ECO:0000259" key="1">
    <source>
        <dbReference type="PROSITE" id="PS50943"/>
    </source>
</evidence>
<sequence>MSPFSILLKRLRLSRGYRQKTLAHHLGYEASYLSAIERSEKGPPRQDFIQRLIKGLELNEDEKQELFNALNASRRQFSLPANASAEEYALIRKLEVQLGKLQPLPIQMIEMALKFQESLTGSNQQPSEN</sequence>
<dbReference type="InterPro" id="IPR010982">
    <property type="entry name" value="Lambda_DNA-bd_dom_sf"/>
</dbReference>
<dbReference type="STRING" id="83765.SAMN05660284_02493"/>
<dbReference type="PROSITE" id="PS50943">
    <property type="entry name" value="HTH_CROC1"/>
    <property type="match status" value="1"/>
</dbReference>
<feature type="domain" description="HTH cro/C1-type" evidence="1">
    <location>
        <begin position="8"/>
        <end position="63"/>
    </location>
</feature>